<proteinExistence type="predicted"/>
<sequence length="363" mass="41263">MHPFEALMTLYLTPPRPGASNTCSQLMRSHERVISHLKIGVDPGPILEAKNKLVKFWEYVNPVTVTGRFLLEFLSRLRQHGNKSLHPPYATTRLYRSIAAWFLASGKLKHFGQYYHSRARTTPQEADDLFDFFQVLDREFPSLVSPCSSRNSPRQTLIRVPAPKPTASLGFPSSITYYLPFAAAKMASSKENPSLEHRLWPAIYKTRISAYVADFLGERPSRRSLKRKGLYRVCILCAPVRRFLEDEKKQVSSVRVLSKDMRAHLHDKIDDVALGEDLQHVTKKPERLVVVTKTFKLGDGHLKRWVGKVEQVREVMRGFDARLLEEVVGDVDVWGEVVTGGGEVVIPGGEGATERVAKRRRLY</sequence>
<reference evidence="2" key="4">
    <citation type="submission" date="2015-04" db="EMBL/GenBank/DDBJ databases">
        <title>Maintaining two mating types: Structure of the mating type locus and its role in heterokaryosis in Podospora anserina.</title>
        <authorList>
            <person name="Grognet P."/>
            <person name="Bidard F."/>
            <person name="Kuchly C."/>
            <person name="Chan Ho Tong L."/>
            <person name="Coppin E."/>
            <person name="Ait Benkhali J."/>
            <person name="Couloux A."/>
            <person name="Wincker P."/>
            <person name="Debuchy R."/>
            <person name="Silar P."/>
        </authorList>
    </citation>
    <scope>NUCLEOTIDE SEQUENCE</scope>
</reference>
<keyword evidence="3" id="KW-1185">Reference proteome</keyword>
<dbReference type="GeneID" id="6195188"/>
<dbReference type="KEGG" id="pan:PODANSg7462"/>
<dbReference type="Proteomes" id="UP000001197">
    <property type="component" value="Chromosome 6"/>
</dbReference>
<name>B2B373_PODAN</name>
<protein>
    <submittedName>
        <fullName evidence="1">Podospora anserina S mat+ genomic DNA chromosome 6, supercontig 2</fullName>
    </submittedName>
</protein>
<evidence type="ECO:0000313" key="3">
    <source>
        <dbReference type="Proteomes" id="UP000001197"/>
    </source>
</evidence>
<accession>B2B373</accession>
<evidence type="ECO:0000313" key="1">
    <source>
        <dbReference type="EMBL" id="CAP71559.1"/>
    </source>
</evidence>
<evidence type="ECO:0000313" key="2">
    <source>
        <dbReference type="EMBL" id="CDP30955.1"/>
    </source>
</evidence>
<dbReference type="EMBL" id="FO904941">
    <property type="protein sequence ID" value="CDP30955.1"/>
    <property type="molecule type" value="Genomic_DNA"/>
</dbReference>
<dbReference type="VEuPathDB" id="FungiDB:PODANS_6_830"/>
<reference evidence="3" key="3">
    <citation type="journal article" date="2014" name="Genetics">
        <title>Maintaining two mating types: Structure of the mating type locus and its role in heterokaryosis in Podospora anserina.</title>
        <authorList>
            <person name="Grognet P."/>
            <person name="Bidard F."/>
            <person name="Kuchly C."/>
            <person name="Tong L.C.H."/>
            <person name="Coppin E."/>
            <person name="Benkhali J.A."/>
            <person name="Couloux A."/>
            <person name="Wincker P."/>
            <person name="Debuchy R."/>
            <person name="Silar P."/>
        </authorList>
    </citation>
    <scope>GENOME REANNOTATION</scope>
    <source>
        <strain evidence="3">S / ATCC MYA-4624 / DSM 980 / FGSC 10383</strain>
    </source>
</reference>
<dbReference type="EMBL" id="CU638744">
    <property type="protein sequence ID" value="CAP71559.1"/>
    <property type="molecule type" value="Genomic_DNA"/>
</dbReference>
<dbReference type="AlphaFoldDB" id="B2B373"/>
<gene>
    <name evidence="1" type="ORF">PODANS_6_830</name>
</gene>
<dbReference type="HOGENOM" id="CLU_763166_0_0_1"/>
<organism evidence="1">
    <name type="scientific">Podospora anserina (strain S / ATCC MYA-4624 / DSM 980 / FGSC 10383)</name>
    <name type="common">Pleurage anserina</name>
    <dbReference type="NCBI Taxonomy" id="515849"/>
    <lineage>
        <taxon>Eukaryota</taxon>
        <taxon>Fungi</taxon>
        <taxon>Dikarya</taxon>
        <taxon>Ascomycota</taxon>
        <taxon>Pezizomycotina</taxon>
        <taxon>Sordariomycetes</taxon>
        <taxon>Sordariomycetidae</taxon>
        <taxon>Sordariales</taxon>
        <taxon>Podosporaceae</taxon>
        <taxon>Podospora</taxon>
        <taxon>Podospora anserina</taxon>
    </lineage>
</organism>
<dbReference type="RefSeq" id="XP_001910424.1">
    <property type="nucleotide sequence ID" value="XM_001910389.1"/>
</dbReference>
<reference evidence="1" key="2">
    <citation type="submission" date="2008-07" db="EMBL/GenBank/DDBJ databases">
        <authorList>
            <person name="Genoscope - CEA"/>
        </authorList>
    </citation>
    <scope>NUCLEOTIDE SEQUENCE</scope>
    <source>
        <strain evidence="1">S mat+</strain>
    </source>
</reference>
<reference evidence="1 3" key="1">
    <citation type="journal article" date="2008" name="Genome Biol.">
        <title>The genome sequence of the model ascomycete fungus Podospora anserina.</title>
        <authorList>
            <person name="Espagne E."/>
            <person name="Lespinet O."/>
            <person name="Malagnac F."/>
            <person name="Da Silva C."/>
            <person name="Jaillon O."/>
            <person name="Porcel B.M."/>
            <person name="Couloux A."/>
            <person name="Aury J.-M."/>
            <person name="Segurens B."/>
            <person name="Poulain J."/>
            <person name="Anthouard V."/>
            <person name="Grossetete S."/>
            <person name="Khalili H."/>
            <person name="Coppin E."/>
            <person name="Dequard-Chablat M."/>
            <person name="Picard M."/>
            <person name="Contamine V."/>
            <person name="Arnaise S."/>
            <person name="Bourdais A."/>
            <person name="Berteaux-Lecellier V."/>
            <person name="Gautheret D."/>
            <person name="de Vries R.P."/>
            <person name="Battaglia E."/>
            <person name="Coutinho P.M."/>
            <person name="Danchin E.G.J."/>
            <person name="Henrissat B."/>
            <person name="El Khoury R."/>
            <person name="Sainsard-Chanet A."/>
            <person name="Boivin A."/>
            <person name="Pinan-Lucarre B."/>
            <person name="Sellem C.H."/>
            <person name="Debuchy R."/>
            <person name="Wincker P."/>
            <person name="Weissenbach J."/>
            <person name="Silar P."/>
        </authorList>
    </citation>
    <scope>NUCLEOTIDE SEQUENCE [LARGE SCALE GENOMIC DNA]</scope>
    <source>
        <strain evidence="3">S / ATCC MYA-4624 / DSM 980 / FGSC 10383</strain>
        <strain evidence="1">S mat+</strain>
    </source>
</reference>